<keyword evidence="3" id="KW-1185">Reference proteome</keyword>
<evidence type="ECO:0000313" key="2">
    <source>
        <dbReference type="EMBL" id="MFD2566879.1"/>
    </source>
</evidence>
<evidence type="ECO:0000256" key="1">
    <source>
        <dbReference type="SAM" id="SignalP"/>
    </source>
</evidence>
<protein>
    <recommendedName>
        <fullName evidence="4">YD repeat-containing protein</fullName>
    </recommendedName>
</protein>
<feature type="signal peptide" evidence="1">
    <location>
        <begin position="1"/>
        <end position="18"/>
    </location>
</feature>
<dbReference type="EMBL" id="JBHULH010000003">
    <property type="protein sequence ID" value="MFD2566879.1"/>
    <property type="molecule type" value="Genomic_DNA"/>
</dbReference>
<feature type="chain" id="PRO_5045733531" description="YD repeat-containing protein" evidence="1">
    <location>
        <begin position="19"/>
        <end position="316"/>
    </location>
</feature>
<accession>A0ABW5LSK1</accession>
<keyword evidence="1" id="KW-0732">Signal</keyword>
<comment type="caution">
    <text evidence="2">The sequence shown here is derived from an EMBL/GenBank/DDBJ whole genome shotgun (WGS) entry which is preliminary data.</text>
</comment>
<dbReference type="Gene3D" id="2.180.10.10">
    <property type="entry name" value="RHS repeat-associated core"/>
    <property type="match status" value="1"/>
</dbReference>
<sequence length="316" mass="36681">MKKIAVLLVLFLAFGCTEETISSPQYTTLLKSINDFEFNENGLPLGKETQNNSSVLFFYDNQRLDSINTGVPFVFSYESRAFSFHYDPQGLVNEVTQLFIDDFQIIWDFSQYEYAGNSVEASFYQEAPSFVTPHRFTSEQSFTFRSNDYTHIQRVDTKIIHSVVTTGSVFETDVSQTFQYDENDNLIRVSQEVSGPVTGTMNLVITFEYDDQENPFLYLKQYSPFTFTFRIPGLLDLYSFGFPLEWGNTMNNVYNNLFWMLRNSPNNATRYVISNESSTTETIYENVYEYNDEGYPISKEVFINGVSSYTYSFTYH</sequence>
<reference evidence="3" key="1">
    <citation type="journal article" date="2019" name="Int. J. Syst. Evol. Microbiol.">
        <title>The Global Catalogue of Microorganisms (GCM) 10K type strain sequencing project: providing services to taxonomists for standard genome sequencing and annotation.</title>
        <authorList>
            <consortium name="The Broad Institute Genomics Platform"/>
            <consortium name="The Broad Institute Genome Sequencing Center for Infectious Disease"/>
            <person name="Wu L."/>
            <person name="Ma J."/>
        </authorList>
    </citation>
    <scope>NUCLEOTIDE SEQUENCE [LARGE SCALE GENOMIC DNA]</scope>
    <source>
        <strain evidence="3">KCTC 52127</strain>
    </source>
</reference>
<name>A0ABW5LSK1_9FLAO</name>
<dbReference type="PROSITE" id="PS51257">
    <property type="entry name" value="PROKAR_LIPOPROTEIN"/>
    <property type="match status" value="1"/>
</dbReference>
<dbReference type="Proteomes" id="UP001597508">
    <property type="component" value="Unassembled WGS sequence"/>
</dbReference>
<evidence type="ECO:0000313" key="3">
    <source>
        <dbReference type="Proteomes" id="UP001597508"/>
    </source>
</evidence>
<gene>
    <name evidence="2" type="ORF">ACFSRZ_05820</name>
</gene>
<organism evidence="2 3">
    <name type="scientific">Pseudotenacibaculum haliotis</name>
    <dbReference type="NCBI Taxonomy" id="1862138"/>
    <lineage>
        <taxon>Bacteria</taxon>
        <taxon>Pseudomonadati</taxon>
        <taxon>Bacteroidota</taxon>
        <taxon>Flavobacteriia</taxon>
        <taxon>Flavobacteriales</taxon>
        <taxon>Flavobacteriaceae</taxon>
        <taxon>Pseudotenacibaculum</taxon>
    </lineage>
</organism>
<proteinExistence type="predicted"/>
<dbReference type="RefSeq" id="WP_379665589.1">
    <property type="nucleotide sequence ID" value="NZ_JBHULH010000003.1"/>
</dbReference>
<evidence type="ECO:0008006" key="4">
    <source>
        <dbReference type="Google" id="ProtNLM"/>
    </source>
</evidence>